<dbReference type="SUPFAM" id="SSF52096">
    <property type="entry name" value="ClpP/crotonase"/>
    <property type="match status" value="1"/>
</dbReference>
<dbReference type="NCBIfam" id="NF004127">
    <property type="entry name" value="PRK05617.1"/>
    <property type="match status" value="1"/>
</dbReference>
<comment type="caution">
    <text evidence="5">The sequence shown here is derived from an EMBL/GenBank/DDBJ whole genome shotgun (WGS) entry which is preliminary data.</text>
</comment>
<accession>A4BVU9</accession>
<dbReference type="AlphaFoldDB" id="A4BVU9"/>
<keyword evidence="6" id="KW-1185">Reference proteome</keyword>
<comment type="catalytic activity">
    <reaction evidence="1">
        <text>3-hydroxy-2-methylpropanoyl-CoA + H2O = 3-hydroxy-2-methylpropanoate + CoA + H(+)</text>
        <dbReference type="Rhea" id="RHEA:20888"/>
        <dbReference type="ChEBI" id="CHEBI:11805"/>
        <dbReference type="ChEBI" id="CHEBI:15377"/>
        <dbReference type="ChEBI" id="CHEBI:15378"/>
        <dbReference type="ChEBI" id="CHEBI:57287"/>
        <dbReference type="ChEBI" id="CHEBI:57340"/>
        <dbReference type="EC" id="3.1.2.4"/>
    </reaction>
</comment>
<dbReference type="PANTHER" id="PTHR43176:SF3">
    <property type="entry name" value="3-HYDROXYISOBUTYRYL-COA HYDROLASE, MITOCHONDRIAL"/>
    <property type="match status" value="1"/>
</dbReference>
<evidence type="ECO:0000313" key="5">
    <source>
        <dbReference type="EMBL" id="EAR20164.1"/>
    </source>
</evidence>
<evidence type="ECO:0000313" key="6">
    <source>
        <dbReference type="Proteomes" id="UP000003374"/>
    </source>
</evidence>
<evidence type="ECO:0000259" key="4">
    <source>
        <dbReference type="Pfam" id="PF16113"/>
    </source>
</evidence>
<dbReference type="OrthoDB" id="9790967at2"/>
<dbReference type="EMBL" id="AAOF01000033">
    <property type="protein sequence ID" value="EAR20164.1"/>
    <property type="molecule type" value="Genomic_DNA"/>
</dbReference>
<dbReference type="GO" id="GO:0006574">
    <property type="term" value="P:L-valine catabolic process"/>
    <property type="evidence" value="ECO:0007669"/>
    <property type="project" value="TreeGrafter"/>
</dbReference>
<dbReference type="RefSeq" id="WP_005001542.1">
    <property type="nucleotide sequence ID" value="NZ_CH672427.1"/>
</dbReference>
<dbReference type="CDD" id="cd06558">
    <property type="entry name" value="crotonase-like"/>
    <property type="match status" value="1"/>
</dbReference>
<feature type="domain" description="Enoyl-CoA hydratase/isomerase" evidence="4">
    <location>
        <begin position="20"/>
        <end position="359"/>
    </location>
</feature>
<dbReference type="EC" id="3.1.2.4" evidence="2"/>
<reference evidence="5 6" key="1">
    <citation type="submission" date="2006-02" db="EMBL/GenBank/DDBJ databases">
        <authorList>
            <person name="Waterbury J."/>
            <person name="Ferriera S."/>
            <person name="Johnson J."/>
            <person name="Kravitz S."/>
            <person name="Halpern A."/>
            <person name="Remington K."/>
            <person name="Beeson K."/>
            <person name="Tran B."/>
            <person name="Rogers Y.-H."/>
            <person name="Friedman R."/>
            <person name="Venter J.C."/>
        </authorList>
    </citation>
    <scope>NUCLEOTIDE SEQUENCE [LARGE SCALE GENOMIC DNA]</scope>
    <source>
        <strain evidence="5 6">Nb-231</strain>
    </source>
</reference>
<dbReference type="HOGENOM" id="CLU_009834_22_1_6"/>
<name>A4BVU9_9GAMM</name>
<evidence type="ECO:0000256" key="2">
    <source>
        <dbReference type="ARBA" id="ARBA00011915"/>
    </source>
</evidence>
<dbReference type="GO" id="GO:0003860">
    <property type="term" value="F:3-hydroxyisobutyryl-CoA hydrolase activity"/>
    <property type="evidence" value="ECO:0007669"/>
    <property type="project" value="UniProtKB-EC"/>
</dbReference>
<proteinExistence type="predicted"/>
<dbReference type="STRING" id="314278.NB231_08798"/>
<dbReference type="InterPro" id="IPR032259">
    <property type="entry name" value="HIBYL-CoA-H"/>
</dbReference>
<organism evidence="5 6">
    <name type="scientific">Nitrococcus mobilis Nb-231</name>
    <dbReference type="NCBI Taxonomy" id="314278"/>
    <lineage>
        <taxon>Bacteria</taxon>
        <taxon>Pseudomonadati</taxon>
        <taxon>Pseudomonadota</taxon>
        <taxon>Gammaproteobacteria</taxon>
        <taxon>Chromatiales</taxon>
        <taxon>Ectothiorhodospiraceae</taxon>
        <taxon>Nitrococcus</taxon>
    </lineage>
</organism>
<dbReference type="PANTHER" id="PTHR43176">
    <property type="entry name" value="3-HYDROXYISOBUTYRYL-COA HYDROLASE-RELATED"/>
    <property type="match status" value="1"/>
</dbReference>
<keyword evidence="3" id="KW-0378">Hydrolase</keyword>
<evidence type="ECO:0000256" key="1">
    <source>
        <dbReference type="ARBA" id="ARBA00001709"/>
    </source>
</evidence>
<protein>
    <recommendedName>
        <fullName evidence="2">3-hydroxyisobutyryl-CoA hydrolase</fullName>
        <ecNumber evidence="2">3.1.2.4</ecNumber>
    </recommendedName>
</protein>
<dbReference type="GO" id="GO:0005829">
    <property type="term" value="C:cytosol"/>
    <property type="evidence" value="ECO:0007669"/>
    <property type="project" value="TreeGrafter"/>
</dbReference>
<evidence type="ECO:0000256" key="3">
    <source>
        <dbReference type="ARBA" id="ARBA00022801"/>
    </source>
</evidence>
<dbReference type="Proteomes" id="UP000003374">
    <property type="component" value="Unassembled WGS sequence"/>
</dbReference>
<dbReference type="Gene3D" id="3.90.226.10">
    <property type="entry name" value="2-enoyl-CoA Hydratase, Chain A, domain 1"/>
    <property type="match status" value="1"/>
</dbReference>
<gene>
    <name evidence="5" type="ORF">NB231_08798</name>
</gene>
<dbReference type="InterPro" id="IPR029045">
    <property type="entry name" value="ClpP/crotonase-like_dom_sf"/>
</dbReference>
<dbReference type="InterPro" id="IPR045004">
    <property type="entry name" value="ECH_dom"/>
</dbReference>
<dbReference type="eggNOG" id="COG1024">
    <property type="taxonomic scope" value="Bacteria"/>
</dbReference>
<sequence>MSDQPMMFEEHRANNGRMLGFARLNAEGSLNALSQPMIDALRTQLTAWERDPAIVCVVLEGGGTKAFCAGGDVISLYDSMRTHPGGPNPVAERFFETEYRLDYLIHTYPKPVLCWGHGIIMGGGLGLMAGASHRVVTEASHIAMPEITIGLYPDIGATWFLNRMPGRVGLFLGLTGATMNAGDALYVDLADYFISAKRRPELDAALAEVNWSAEPERNRGHLARLLRGFANASRSACPQSNVREHRNLIDRVTDHYCLEDLVTQLQRHGGTNEWLAGGVKALLEGSPTSARVIFEQYRRGRLLSLKEAFMRELVMSVQFTRQHDFAEGIRARLIDRDCKPQWRPSSLAEVTDASVAVYFTSPHGFIPNPLEDLYAP</sequence>
<dbReference type="Pfam" id="PF16113">
    <property type="entry name" value="ECH_2"/>
    <property type="match status" value="1"/>
</dbReference>